<dbReference type="GO" id="GO:0003677">
    <property type="term" value="F:DNA binding"/>
    <property type="evidence" value="ECO:0007669"/>
    <property type="project" value="InterPro"/>
</dbReference>
<evidence type="ECO:0000259" key="1">
    <source>
        <dbReference type="Pfam" id="PF08463"/>
    </source>
</evidence>
<dbReference type="AlphaFoldDB" id="I8AET3"/>
<name>I8AET3_9BACL</name>
<evidence type="ECO:0000313" key="2">
    <source>
        <dbReference type="EMBL" id="EIT84102.1"/>
    </source>
</evidence>
<dbReference type="GO" id="GO:0003824">
    <property type="term" value="F:catalytic activity"/>
    <property type="evidence" value="ECO:0007669"/>
    <property type="project" value="InterPro"/>
</dbReference>
<organism evidence="2 3">
    <name type="scientific">Fictibacillus macauensis ZFHKF-1</name>
    <dbReference type="NCBI Taxonomy" id="1196324"/>
    <lineage>
        <taxon>Bacteria</taxon>
        <taxon>Bacillati</taxon>
        <taxon>Bacillota</taxon>
        <taxon>Bacilli</taxon>
        <taxon>Bacillales</taxon>
        <taxon>Fictibacillaceae</taxon>
        <taxon>Fictibacillus</taxon>
    </lineage>
</organism>
<gene>
    <name evidence="2" type="ORF">A374_17009</name>
</gene>
<protein>
    <submittedName>
        <fullName evidence="2">Type I restriction-modification system restriction subunit</fullName>
    </submittedName>
</protein>
<dbReference type="PATRIC" id="fig|1196324.3.peg.3473"/>
<sequence>MQNYRKKVSRYLKDHQDQTAIYKLRHNKSLTKKDVETLEKIL</sequence>
<dbReference type="InterPro" id="IPR013670">
    <property type="entry name" value="EcoEI_R_C_dom"/>
</dbReference>
<proteinExistence type="predicted"/>
<accession>I8AET3</accession>
<reference evidence="2 3" key="1">
    <citation type="journal article" date="2012" name="J. Bacteriol.">
        <title>Genome of Bacillus macauensis ZFHKF-1, a Long-Chain-Forming Bacterium.</title>
        <authorList>
            <person name="Cai L."/>
            <person name="Zhang T."/>
        </authorList>
    </citation>
    <scope>NUCLEOTIDE SEQUENCE [LARGE SCALE GENOMIC DNA]</scope>
    <source>
        <strain evidence="2 3">ZFHKF-1</strain>
    </source>
</reference>
<evidence type="ECO:0000313" key="3">
    <source>
        <dbReference type="Proteomes" id="UP000004080"/>
    </source>
</evidence>
<dbReference type="EMBL" id="AKKV01000040">
    <property type="protein sequence ID" value="EIT84102.1"/>
    <property type="molecule type" value="Genomic_DNA"/>
</dbReference>
<comment type="caution">
    <text evidence="2">The sequence shown here is derived from an EMBL/GenBank/DDBJ whole genome shotgun (WGS) entry which is preliminary data.</text>
</comment>
<dbReference type="Proteomes" id="UP000004080">
    <property type="component" value="Unassembled WGS sequence"/>
</dbReference>
<dbReference type="GO" id="GO:0006304">
    <property type="term" value="P:DNA modification"/>
    <property type="evidence" value="ECO:0007669"/>
    <property type="project" value="InterPro"/>
</dbReference>
<dbReference type="Pfam" id="PF08463">
    <property type="entry name" value="EcoEI_R_C"/>
    <property type="match status" value="1"/>
</dbReference>
<keyword evidence="3" id="KW-1185">Reference proteome</keyword>
<feature type="domain" description="EcoEI R protein C-terminal" evidence="1">
    <location>
        <begin position="2"/>
        <end position="42"/>
    </location>
</feature>